<dbReference type="PROSITE" id="PS50164">
    <property type="entry name" value="GIY_YIG"/>
    <property type="match status" value="1"/>
</dbReference>
<dbReference type="EMBL" id="MN739692">
    <property type="protein sequence ID" value="QHT21459.1"/>
    <property type="molecule type" value="Genomic_DNA"/>
</dbReference>
<accession>A0A6C0DZJ6</accession>
<dbReference type="AlphaFoldDB" id="A0A6C0DZJ6"/>
<proteinExistence type="predicted"/>
<dbReference type="PANTHER" id="PTHR20208">
    <property type="entry name" value="STRUCTURE-SPECIFIC ENDONUCLEASE SUBUNIT SLX1"/>
    <property type="match status" value="1"/>
</dbReference>
<evidence type="ECO:0000313" key="2">
    <source>
        <dbReference type="EMBL" id="QHT21459.1"/>
    </source>
</evidence>
<dbReference type="Gene3D" id="3.40.1440.10">
    <property type="entry name" value="GIY-YIG endonuclease"/>
    <property type="match status" value="1"/>
</dbReference>
<evidence type="ECO:0000259" key="1">
    <source>
        <dbReference type="PROSITE" id="PS50164"/>
    </source>
</evidence>
<dbReference type="Pfam" id="PF01541">
    <property type="entry name" value="GIY-YIG"/>
    <property type="match status" value="1"/>
</dbReference>
<dbReference type="InterPro" id="IPR035901">
    <property type="entry name" value="GIY-YIG_endonuc_sf"/>
</dbReference>
<dbReference type="SMART" id="SM00465">
    <property type="entry name" value="GIYc"/>
    <property type="match status" value="1"/>
</dbReference>
<dbReference type="InterPro" id="IPR000305">
    <property type="entry name" value="GIY-YIG_endonuc"/>
</dbReference>
<name>A0A6C0DZJ6_9ZZZZ</name>
<dbReference type="PANTHER" id="PTHR20208:SF13">
    <property type="entry name" value="STRUCTURE-SPECIFIC ENDONUCLEASE SUBUNIT SLX1"/>
    <property type="match status" value="1"/>
</dbReference>
<sequence length="143" mass="16935">MFYVYLLECTDKSTYVGATVDLEHRLRQHNCEISGGARATRMKVLEGNAWERVLYVSGFPDWKTALQFEWAFKFYSRKYPKRMYPLERRLRGLMDLMHLEKSTSKSLPYTIYPEGGPIIHWESEEAKMRYETIEPPDLENISV</sequence>
<organism evidence="2">
    <name type="scientific">viral metagenome</name>
    <dbReference type="NCBI Taxonomy" id="1070528"/>
    <lineage>
        <taxon>unclassified sequences</taxon>
        <taxon>metagenomes</taxon>
        <taxon>organismal metagenomes</taxon>
    </lineage>
</organism>
<dbReference type="InterPro" id="IPR050381">
    <property type="entry name" value="SLX1_endonuclease"/>
</dbReference>
<reference evidence="2" key="1">
    <citation type="journal article" date="2020" name="Nature">
        <title>Giant virus diversity and host interactions through global metagenomics.</title>
        <authorList>
            <person name="Schulz F."/>
            <person name="Roux S."/>
            <person name="Paez-Espino D."/>
            <person name="Jungbluth S."/>
            <person name="Walsh D.A."/>
            <person name="Denef V.J."/>
            <person name="McMahon K.D."/>
            <person name="Konstantinidis K.T."/>
            <person name="Eloe-Fadrosh E.A."/>
            <person name="Kyrpides N.C."/>
            <person name="Woyke T."/>
        </authorList>
    </citation>
    <scope>NUCLEOTIDE SEQUENCE</scope>
    <source>
        <strain evidence="2">GVMAG-M-3300023174-92</strain>
    </source>
</reference>
<dbReference type="SUPFAM" id="SSF82771">
    <property type="entry name" value="GIY-YIG endonuclease"/>
    <property type="match status" value="1"/>
</dbReference>
<protein>
    <recommendedName>
        <fullName evidence="1">GIY-YIG domain-containing protein</fullName>
    </recommendedName>
</protein>
<feature type="domain" description="GIY-YIG" evidence="1">
    <location>
        <begin position="1"/>
        <end position="82"/>
    </location>
</feature>